<proteinExistence type="predicted"/>
<evidence type="ECO:0000313" key="2">
    <source>
        <dbReference type="Proteomes" id="UP001597128"/>
    </source>
</evidence>
<dbReference type="RefSeq" id="WP_379056998.1">
    <property type="nucleotide sequence ID" value="NZ_JBHTKB010000001.1"/>
</dbReference>
<sequence length="255" mass="29214">MLKTVRVMFWVAVVATALMQLWDEYQARQWHKPLHVALYPVNADDSAEVEAYIASLQADDFEVIAQYFAREARRYRLPLSQPIFLHLGPAIKRIPPAPPAVNAPLLDIIFWSLKFRWFAWQHQPPVGQSVDIRLYLLYHDVHTHSRLLHSTALQKGRIGRVNLFAVAAQHEQNTVVIAHELLHTLSASDKYDLNTNAPLRPQGYAEPYMQPLYPQKKAEIMAGKIPLTENRARMAINLDETVIGRPTSREIGWAK</sequence>
<comment type="caution">
    <text evidence="1">The sequence shown here is derived from an EMBL/GenBank/DDBJ whole genome shotgun (WGS) entry which is preliminary data.</text>
</comment>
<dbReference type="Proteomes" id="UP001597128">
    <property type="component" value="Unassembled WGS sequence"/>
</dbReference>
<name>A0ABW3F578_9PROT</name>
<evidence type="ECO:0000313" key="1">
    <source>
        <dbReference type="EMBL" id="MFD0913596.1"/>
    </source>
</evidence>
<accession>A0ABW3F578</accession>
<protein>
    <submittedName>
        <fullName evidence="1">Uncharacterized protein</fullName>
    </submittedName>
</protein>
<keyword evidence="2" id="KW-1185">Reference proteome</keyword>
<gene>
    <name evidence="1" type="ORF">ACFQ1Z_08560</name>
</gene>
<reference evidence="2" key="1">
    <citation type="journal article" date="2019" name="Int. J. Syst. Evol. Microbiol.">
        <title>The Global Catalogue of Microorganisms (GCM) 10K type strain sequencing project: providing services to taxonomists for standard genome sequencing and annotation.</title>
        <authorList>
            <consortium name="The Broad Institute Genomics Platform"/>
            <consortium name="The Broad Institute Genome Sequencing Center for Infectious Disease"/>
            <person name="Wu L."/>
            <person name="Ma J."/>
        </authorList>
    </citation>
    <scope>NUCLEOTIDE SEQUENCE [LARGE SCALE GENOMIC DNA]</scope>
    <source>
        <strain evidence="2">CCUG 58412</strain>
    </source>
</reference>
<dbReference type="EMBL" id="JBHTKB010000001">
    <property type="protein sequence ID" value="MFD0913596.1"/>
    <property type="molecule type" value="Genomic_DNA"/>
</dbReference>
<organism evidence="1 2">
    <name type="scientific">Methylophilus luteus</name>
    <dbReference type="NCBI Taxonomy" id="640108"/>
    <lineage>
        <taxon>Bacteria</taxon>
        <taxon>Pseudomonadati</taxon>
        <taxon>Pseudomonadota</taxon>
        <taxon>Betaproteobacteria</taxon>
        <taxon>Nitrosomonadales</taxon>
        <taxon>Methylophilaceae</taxon>
        <taxon>Methylophilus</taxon>
    </lineage>
</organism>